<comment type="caution">
    <text evidence="1">The sequence shown here is derived from an EMBL/GenBank/DDBJ whole genome shotgun (WGS) entry which is preliminary data.</text>
</comment>
<evidence type="ECO:0000313" key="1">
    <source>
        <dbReference type="EMBL" id="GAG25851.1"/>
    </source>
</evidence>
<feature type="non-terminal residue" evidence="1">
    <location>
        <position position="1"/>
    </location>
</feature>
<feature type="non-terminal residue" evidence="1">
    <location>
        <position position="257"/>
    </location>
</feature>
<proteinExistence type="predicted"/>
<reference evidence="1" key="1">
    <citation type="journal article" date="2014" name="Front. Microbiol.">
        <title>High frequency of phylogenetically diverse reductive dehalogenase-homologous genes in deep subseafloor sedimentary metagenomes.</title>
        <authorList>
            <person name="Kawai M."/>
            <person name="Futagami T."/>
            <person name="Toyoda A."/>
            <person name="Takaki Y."/>
            <person name="Nishi S."/>
            <person name="Hori S."/>
            <person name="Arai W."/>
            <person name="Tsubouchi T."/>
            <person name="Morono Y."/>
            <person name="Uchiyama I."/>
            <person name="Ito T."/>
            <person name="Fujiyama A."/>
            <person name="Inagaki F."/>
            <person name="Takami H."/>
        </authorList>
    </citation>
    <scope>NUCLEOTIDE SEQUENCE</scope>
    <source>
        <strain evidence="1">Expedition CK06-06</strain>
    </source>
</reference>
<sequence>ETDNKHNKDRLEKKRFIINLGMKKDLKANIDNGVPIKFFVDRDNINLTSTGYTTIVPKDKEIFIDYPLIHSNYGIWNSVRKNTKNTSVDLHNSKELYKIPYGHISLFSSKHNLKYRIESRSNNEFLAWTKSMMPIMSSMLGIFHNYREGIRIVYEKDMLSKAAGDCFKKTDIKSSSFKKYTKYLFAAKHITSNNYMVSGYYLSKNIVKLRESEKADIVRSVNFVSSLNNMFMQRLDMHYINRFNTRLYRDIKHYIRD</sequence>
<accession>X0XLK7</accession>
<dbReference type="EMBL" id="BARS01036093">
    <property type="protein sequence ID" value="GAG25851.1"/>
    <property type="molecule type" value="Genomic_DNA"/>
</dbReference>
<gene>
    <name evidence="1" type="ORF">S01H1_55516</name>
</gene>
<organism evidence="1">
    <name type="scientific">marine sediment metagenome</name>
    <dbReference type="NCBI Taxonomy" id="412755"/>
    <lineage>
        <taxon>unclassified sequences</taxon>
        <taxon>metagenomes</taxon>
        <taxon>ecological metagenomes</taxon>
    </lineage>
</organism>
<protein>
    <submittedName>
        <fullName evidence="1">Uncharacterized protein</fullName>
    </submittedName>
</protein>
<dbReference type="AlphaFoldDB" id="X0XLK7"/>
<name>X0XLK7_9ZZZZ</name>